<keyword evidence="8" id="KW-0659">Purine metabolism</keyword>
<evidence type="ECO:0000256" key="1">
    <source>
        <dbReference type="ARBA" id="ARBA00001947"/>
    </source>
</evidence>
<evidence type="ECO:0000256" key="5">
    <source>
        <dbReference type="ARBA" id="ARBA00010368"/>
    </source>
</evidence>
<dbReference type="GO" id="GO:0005737">
    <property type="term" value="C:cytoplasm"/>
    <property type="evidence" value="ECO:0007669"/>
    <property type="project" value="TreeGrafter"/>
</dbReference>
<evidence type="ECO:0000256" key="2">
    <source>
        <dbReference type="ARBA" id="ARBA00002368"/>
    </source>
</evidence>
<dbReference type="InterPro" id="IPR032466">
    <property type="entry name" value="Metal_Hydrolase"/>
</dbReference>
<evidence type="ECO:0000313" key="13">
    <source>
        <dbReference type="EMBL" id="PFG40789.1"/>
    </source>
</evidence>
<keyword evidence="9" id="KW-0479">Metal-binding</keyword>
<sequence>MNASDLTALRPLDAAAVQHDLVVRAARAVTPEGVRPVEVGVKDGVISAVEPLGAGLAAATVLDLAEDEVLLPGLVDSHVHVNEPGRTEWEGFESATRAAAAGGVTTIVDMPLNSVPPTTDVPALEAKRAEARRTAYVDVGFWGGAVPGNTADLRPLHDEGVFGFKCFLIDSGVPEFGHLEPEELERDLAEIARFDGLMIVHAEDPAVIGSAPHAHGPRYADFLASRPRQAEEQAIATVIEAARRTGARVHILHLSDAAALPMIAAARAEGVRLTVETCPHYLTLTAEEVADGATAFKCCPPIREEANRDALWQGLLDGTIDIVVTDHSPSTLDLKALDTGDFGVAWGGVASIQLGLAAVWTEARARGVGLEQVVRWMSAGPAALVGLRTKGAIAVGRQADLAVLAPEEEFEVDAARLHHRNPITPYAGRRLAGVVRRTLLRGQEIGAEPAGTLLRRGEA</sequence>
<comment type="similarity">
    <text evidence="4">Belongs to the metallo-dependent hydrolases superfamily. DHOase family. Class I DHOase subfamily.</text>
</comment>
<dbReference type="InterPro" id="IPR006680">
    <property type="entry name" value="Amidohydro-rel"/>
</dbReference>
<dbReference type="SUPFAM" id="SSF51338">
    <property type="entry name" value="Composite domain of metallo-dependent hydrolases"/>
    <property type="match status" value="1"/>
</dbReference>
<dbReference type="RefSeq" id="WP_098484635.1">
    <property type="nucleotide sequence ID" value="NZ_PDJI01000004.1"/>
</dbReference>
<evidence type="ECO:0000259" key="12">
    <source>
        <dbReference type="Pfam" id="PF01979"/>
    </source>
</evidence>
<dbReference type="NCBIfam" id="TIGR03178">
    <property type="entry name" value="allantoinase"/>
    <property type="match status" value="1"/>
</dbReference>
<comment type="function">
    <text evidence="2">Catalyzes the reversible cyclization of carbamoyl aspartate to dihydroorotate.</text>
</comment>
<keyword evidence="14" id="KW-1185">Reference proteome</keyword>
<comment type="cofactor">
    <cofactor evidence="1">
        <name>Zn(2+)</name>
        <dbReference type="ChEBI" id="CHEBI:29105"/>
    </cofactor>
</comment>
<dbReference type="EC" id="3.5.2.5" evidence="7"/>
<gene>
    <name evidence="13" type="ORF">ATJ97_3323</name>
</gene>
<dbReference type="Proteomes" id="UP000222106">
    <property type="component" value="Unassembled WGS sequence"/>
</dbReference>
<evidence type="ECO:0000313" key="14">
    <source>
        <dbReference type="Proteomes" id="UP000222106"/>
    </source>
</evidence>
<name>A0A2A9ERE8_9MICO</name>
<reference evidence="13 14" key="1">
    <citation type="submission" date="2017-10" db="EMBL/GenBank/DDBJ databases">
        <title>Sequencing the genomes of 1000 actinobacteria strains.</title>
        <authorList>
            <person name="Klenk H.-P."/>
        </authorList>
    </citation>
    <scope>NUCLEOTIDE SEQUENCE [LARGE SCALE GENOMIC DNA]</scope>
    <source>
        <strain evidence="13 14">DSM 21838</strain>
    </source>
</reference>
<comment type="pathway">
    <text evidence="3">Nitrogen metabolism; (S)-allantoin degradation; allantoate from (S)-allantoin: step 1/1.</text>
</comment>
<evidence type="ECO:0000256" key="6">
    <source>
        <dbReference type="ARBA" id="ARBA00011881"/>
    </source>
</evidence>
<dbReference type="PANTHER" id="PTHR43668">
    <property type="entry name" value="ALLANTOINASE"/>
    <property type="match status" value="1"/>
</dbReference>
<dbReference type="GO" id="GO:0004038">
    <property type="term" value="F:allantoinase activity"/>
    <property type="evidence" value="ECO:0007669"/>
    <property type="project" value="UniProtKB-EC"/>
</dbReference>
<dbReference type="PANTHER" id="PTHR43668:SF2">
    <property type="entry name" value="ALLANTOINASE"/>
    <property type="match status" value="1"/>
</dbReference>
<dbReference type="EMBL" id="PDJI01000004">
    <property type="protein sequence ID" value="PFG40789.1"/>
    <property type="molecule type" value="Genomic_DNA"/>
</dbReference>
<evidence type="ECO:0000256" key="10">
    <source>
        <dbReference type="ARBA" id="ARBA00022801"/>
    </source>
</evidence>
<evidence type="ECO:0000256" key="8">
    <source>
        <dbReference type="ARBA" id="ARBA00022631"/>
    </source>
</evidence>
<dbReference type="Gene3D" id="3.20.20.140">
    <property type="entry name" value="Metal-dependent hydrolases"/>
    <property type="match status" value="1"/>
</dbReference>
<evidence type="ECO:0000256" key="9">
    <source>
        <dbReference type="ARBA" id="ARBA00022723"/>
    </source>
</evidence>
<dbReference type="InterPro" id="IPR050138">
    <property type="entry name" value="DHOase/Allantoinase_Hydrolase"/>
</dbReference>
<evidence type="ECO:0000256" key="4">
    <source>
        <dbReference type="ARBA" id="ARBA00010286"/>
    </source>
</evidence>
<keyword evidence="11" id="KW-0862">Zinc</keyword>
<dbReference type="InterPro" id="IPR011059">
    <property type="entry name" value="Metal-dep_hydrolase_composite"/>
</dbReference>
<feature type="domain" description="Amidohydrolase-related" evidence="12">
    <location>
        <begin position="69"/>
        <end position="443"/>
    </location>
</feature>
<dbReference type="InterPro" id="IPR017593">
    <property type="entry name" value="Allantoinase"/>
</dbReference>
<dbReference type="PROSITE" id="PS00482">
    <property type="entry name" value="DIHYDROOROTASE_1"/>
    <property type="match status" value="1"/>
</dbReference>
<evidence type="ECO:0000256" key="7">
    <source>
        <dbReference type="ARBA" id="ARBA00012863"/>
    </source>
</evidence>
<protein>
    <recommendedName>
        <fullName evidence="7">allantoinase</fullName>
        <ecNumber evidence="7">3.5.2.5</ecNumber>
    </recommendedName>
</protein>
<dbReference type="GO" id="GO:0006145">
    <property type="term" value="P:purine nucleobase catabolic process"/>
    <property type="evidence" value="ECO:0007669"/>
    <property type="project" value="TreeGrafter"/>
</dbReference>
<dbReference type="GO" id="GO:0000256">
    <property type="term" value="P:allantoin catabolic process"/>
    <property type="evidence" value="ECO:0007669"/>
    <property type="project" value="InterPro"/>
</dbReference>
<dbReference type="FunFam" id="3.20.20.140:FF:000032">
    <property type="entry name" value="Allantoinase Dal1"/>
    <property type="match status" value="1"/>
</dbReference>
<accession>A0A2A9ERE8</accession>
<dbReference type="GO" id="GO:0050897">
    <property type="term" value="F:cobalt ion binding"/>
    <property type="evidence" value="ECO:0007669"/>
    <property type="project" value="InterPro"/>
</dbReference>
<dbReference type="OrthoDB" id="9803027at2"/>
<dbReference type="InterPro" id="IPR002195">
    <property type="entry name" value="Dihydroorotase_CS"/>
</dbReference>
<proteinExistence type="inferred from homology"/>
<comment type="similarity">
    <text evidence="5">Belongs to the metallo-dependent hydrolases superfamily. Allantoinase family.</text>
</comment>
<organism evidence="13 14">
    <name type="scientific">Georgenia soli</name>
    <dbReference type="NCBI Taxonomy" id="638953"/>
    <lineage>
        <taxon>Bacteria</taxon>
        <taxon>Bacillati</taxon>
        <taxon>Actinomycetota</taxon>
        <taxon>Actinomycetes</taxon>
        <taxon>Micrococcales</taxon>
        <taxon>Bogoriellaceae</taxon>
        <taxon>Georgenia</taxon>
    </lineage>
</organism>
<dbReference type="Pfam" id="PF01979">
    <property type="entry name" value="Amidohydro_1"/>
    <property type="match status" value="1"/>
</dbReference>
<evidence type="ECO:0000256" key="3">
    <source>
        <dbReference type="ARBA" id="ARBA00004968"/>
    </source>
</evidence>
<keyword evidence="10" id="KW-0378">Hydrolase</keyword>
<evidence type="ECO:0000256" key="11">
    <source>
        <dbReference type="ARBA" id="ARBA00022833"/>
    </source>
</evidence>
<dbReference type="GO" id="GO:0008270">
    <property type="term" value="F:zinc ion binding"/>
    <property type="evidence" value="ECO:0007669"/>
    <property type="project" value="InterPro"/>
</dbReference>
<dbReference type="AlphaFoldDB" id="A0A2A9ERE8"/>
<comment type="subunit">
    <text evidence="6">Homotetramer.</text>
</comment>
<comment type="caution">
    <text evidence="13">The sequence shown here is derived from an EMBL/GenBank/DDBJ whole genome shotgun (WGS) entry which is preliminary data.</text>
</comment>
<dbReference type="SUPFAM" id="SSF51556">
    <property type="entry name" value="Metallo-dependent hydrolases"/>
    <property type="match status" value="1"/>
</dbReference>